<reference evidence="1 2" key="2">
    <citation type="journal article" date="2013" name="Genome Announc.">
        <title>Draft Genome Sequence of Methylobacterium mesophilicum Strain SR1.6/6, Isolated from Citrus sinensis.</title>
        <authorList>
            <person name="Marinho Almeida D."/>
            <person name="Dini-Andreote F."/>
            <person name="Camargo Neves A.A."/>
            <person name="Juca Ramos R.T."/>
            <person name="Andreote F.D."/>
            <person name="Carneiro A.R."/>
            <person name="Oliveira de Souza Lima A."/>
            <person name="Caracciolo Gomes de Sa P.H."/>
            <person name="Ribeiro Barbosa M.S."/>
            <person name="Araujo W.L."/>
            <person name="Silva A."/>
        </authorList>
    </citation>
    <scope>NUCLEOTIDE SEQUENCE [LARGE SCALE GENOMIC DNA]</scope>
    <source>
        <strain evidence="1 2">SR1.6/6</strain>
    </source>
</reference>
<name>A0A6B9FH88_9HYPH</name>
<accession>A0A6B9FH88</accession>
<dbReference type="Proteomes" id="UP000012488">
    <property type="component" value="Chromosome"/>
</dbReference>
<dbReference type="OrthoDB" id="8009156at2"/>
<dbReference type="RefSeq" id="WP_010684807.1">
    <property type="nucleotide sequence ID" value="NZ_CP043538.1"/>
</dbReference>
<sequence>MTARPLAPPIGGLPPDLAMVEAAWLALWRTFWLDLPLAWASEMDRFLFRWMPAVDDGPAGGRSDAPD</sequence>
<dbReference type="EMBL" id="CP043538">
    <property type="protein sequence ID" value="QGY02031.1"/>
    <property type="molecule type" value="Genomic_DNA"/>
</dbReference>
<evidence type="ECO:0000313" key="1">
    <source>
        <dbReference type="EMBL" id="QGY02031.1"/>
    </source>
</evidence>
<dbReference type="AlphaFoldDB" id="A0A6B9FH88"/>
<dbReference type="KEGG" id="mmes:MMSR116_09165"/>
<reference evidence="1 2" key="1">
    <citation type="journal article" date="2012" name="Genet. Mol. Biol.">
        <title>Analysis of 16S rRNA and mxaF genes revealing insights into Methylobacterium niche-specific plant association.</title>
        <authorList>
            <person name="Dourado M.N."/>
            <person name="Andreote F.D."/>
            <person name="Dini-Andreote F."/>
            <person name="Conti R."/>
            <person name="Araujo J.M."/>
            <person name="Araujo W.L."/>
        </authorList>
    </citation>
    <scope>NUCLEOTIDE SEQUENCE [LARGE SCALE GENOMIC DNA]</scope>
    <source>
        <strain evidence="1 2">SR1.6/6</strain>
    </source>
</reference>
<evidence type="ECO:0000313" key="2">
    <source>
        <dbReference type="Proteomes" id="UP000012488"/>
    </source>
</evidence>
<proteinExistence type="predicted"/>
<gene>
    <name evidence="1" type="ORF">MMSR116_09165</name>
</gene>
<organism evidence="1 2">
    <name type="scientific">Methylobacterium mesophilicum SR1.6/6</name>
    <dbReference type="NCBI Taxonomy" id="908290"/>
    <lineage>
        <taxon>Bacteria</taxon>
        <taxon>Pseudomonadati</taxon>
        <taxon>Pseudomonadota</taxon>
        <taxon>Alphaproteobacteria</taxon>
        <taxon>Hyphomicrobiales</taxon>
        <taxon>Methylobacteriaceae</taxon>
        <taxon>Methylobacterium</taxon>
    </lineage>
</organism>
<protein>
    <submittedName>
        <fullName evidence="1">Uncharacterized protein</fullName>
    </submittedName>
</protein>